<reference evidence="6 7" key="1">
    <citation type="submission" date="2024-06" db="EMBL/GenBank/DDBJ databases">
        <title>The Natural Products Discovery Center: Release of the First 8490 Sequenced Strains for Exploring Actinobacteria Biosynthetic Diversity.</title>
        <authorList>
            <person name="Kalkreuter E."/>
            <person name="Kautsar S.A."/>
            <person name="Yang D."/>
            <person name="Bader C.D."/>
            <person name="Teijaro C.N."/>
            <person name="Fluegel L."/>
            <person name="Davis C.M."/>
            <person name="Simpson J.R."/>
            <person name="Lauterbach L."/>
            <person name="Steele A.D."/>
            <person name="Gui C."/>
            <person name="Meng S."/>
            <person name="Li G."/>
            <person name="Viehrig K."/>
            <person name="Ye F."/>
            <person name="Su P."/>
            <person name="Kiefer A.F."/>
            <person name="Nichols A."/>
            <person name="Cepeda A.J."/>
            <person name="Yan W."/>
            <person name="Fan B."/>
            <person name="Jiang Y."/>
            <person name="Adhikari A."/>
            <person name="Zheng C.-J."/>
            <person name="Schuster L."/>
            <person name="Cowan T.M."/>
            <person name="Smanski M.J."/>
            <person name="Chevrette M.G."/>
            <person name="De Carvalho L.P.S."/>
            <person name="Shen B."/>
        </authorList>
    </citation>
    <scope>NUCLEOTIDE SEQUENCE [LARGE SCALE GENOMIC DNA]</scope>
    <source>
        <strain evidence="6 7">NPDC048946</strain>
    </source>
</reference>
<evidence type="ECO:0000256" key="2">
    <source>
        <dbReference type="ARBA" id="ARBA00023015"/>
    </source>
</evidence>
<evidence type="ECO:0000259" key="5">
    <source>
        <dbReference type="PROSITE" id="PS50931"/>
    </source>
</evidence>
<dbReference type="InterPro" id="IPR036388">
    <property type="entry name" value="WH-like_DNA-bd_sf"/>
</dbReference>
<dbReference type="PANTHER" id="PTHR30346">
    <property type="entry name" value="TRANSCRIPTIONAL DUAL REGULATOR HCAR-RELATED"/>
    <property type="match status" value="1"/>
</dbReference>
<dbReference type="Proteomes" id="UP001551482">
    <property type="component" value="Unassembled WGS sequence"/>
</dbReference>
<evidence type="ECO:0000313" key="7">
    <source>
        <dbReference type="Proteomes" id="UP001551482"/>
    </source>
</evidence>
<sequence length="295" mass="32471">MTLQQLRYLLAVVEHGGMTAAANALFVDQSALSRALQSLERELRTELFVRGGRAVVPTAEGARIAHLAKRILSGVRAIEDTFHPADESGTTGRLVVGATQSLAIELISNILPAFRARHPEIAADASPYESPDLAIEAMRKGEVDIVLVDLPVPADLRVQPLHHHEIVLVSPTGLRLPDPVPWQALHGADMILPSPGSVRRRQFEQWFARHEVRPRVVMETDERGAWVACVVAGHGSVLWYRELAHRFASSVAVRSLSPPLVRTVALVWTRRPLSAEARLLCAYAQARGVEETEYI</sequence>
<organism evidence="6 7">
    <name type="scientific">Streptodolium elevatio</name>
    <dbReference type="NCBI Taxonomy" id="3157996"/>
    <lineage>
        <taxon>Bacteria</taxon>
        <taxon>Bacillati</taxon>
        <taxon>Actinomycetota</taxon>
        <taxon>Actinomycetes</taxon>
        <taxon>Kitasatosporales</taxon>
        <taxon>Streptomycetaceae</taxon>
        <taxon>Streptodolium</taxon>
    </lineage>
</organism>
<dbReference type="SUPFAM" id="SSF46785">
    <property type="entry name" value="Winged helix' DNA-binding domain"/>
    <property type="match status" value="1"/>
</dbReference>
<dbReference type="InterPro" id="IPR000847">
    <property type="entry name" value="LysR_HTH_N"/>
</dbReference>
<dbReference type="PANTHER" id="PTHR30346:SF28">
    <property type="entry name" value="HTH-TYPE TRANSCRIPTIONAL REGULATOR CYNR"/>
    <property type="match status" value="1"/>
</dbReference>
<feature type="domain" description="HTH lysR-type" evidence="5">
    <location>
        <begin position="1"/>
        <end position="58"/>
    </location>
</feature>
<comment type="caution">
    <text evidence="6">The sequence shown here is derived from an EMBL/GenBank/DDBJ whole genome shotgun (WGS) entry which is preliminary data.</text>
</comment>
<keyword evidence="4" id="KW-0804">Transcription</keyword>
<dbReference type="SUPFAM" id="SSF53850">
    <property type="entry name" value="Periplasmic binding protein-like II"/>
    <property type="match status" value="1"/>
</dbReference>
<proteinExistence type="inferred from homology"/>
<evidence type="ECO:0000256" key="3">
    <source>
        <dbReference type="ARBA" id="ARBA00023125"/>
    </source>
</evidence>
<accession>A0ABV3DG46</accession>
<dbReference type="PRINTS" id="PR00039">
    <property type="entry name" value="HTHLYSR"/>
</dbReference>
<dbReference type="Pfam" id="PF00126">
    <property type="entry name" value="HTH_1"/>
    <property type="match status" value="1"/>
</dbReference>
<evidence type="ECO:0000256" key="4">
    <source>
        <dbReference type="ARBA" id="ARBA00023163"/>
    </source>
</evidence>
<dbReference type="RefSeq" id="WP_358353649.1">
    <property type="nucleotide sequence ID" value="NZ_JBEZFP010000031.1"/>
</dbReference>
<dbReference type="PROSITE" id="PS50931">
    <property type="entry name" value="HTH_LYSR"/>
    <property type="match status" value="1"/>
</dbReference>
<evidence type="ECO:0000256" key="1">
    <source>
        <dbReference type="ARBA" id="ARBA00009437"/>
    </source>
</evidence>
<evidence type="ECO:0000313" key="6">
    <source>
        <dbReference type="EMBL" id="MEU8134735.1"/>
    </source>
</evidence>
<dbReference type="Gene3D" id="3.40.190.290">
    <property type="match status" value="1"/>
</dbReference>
<keyword evidence="2" id="KW-0805">Transcription regulation</keyword>
<gene>
    <name evidence="6" type="ORF">AB0C36_14620</name>
</gene>
<name>A0ABV3DG46_9ACTN</name>
<dbReference type="CDD" id="cd05466">
    <property type="entry name" value="PBP2_LTTR_substrate"/>
    <property type="match status" value="1"/>
</dbReference>
<dbReference type="Pfam" id="PF03466">
    <property type="entry name" value="LysR_substrate"/>
    <property type="match status" value="1"/>
</dbReference>
<protein>
    <submittedName>
        <fullName evidence="6">LysR family transcriptional regulator</fullName>
    </submittedName>
</protein>
<dbReference type="InterPro" id="IPR036390">
    <property type="entry name" value="WH_DNA-bd_sf"/>
</dbReference>
<dbReference type="EMBL" id="JBEZFP010000031">
    <property type="protein sequence ID" value="MEU8134735.1"/>
    <property type="molecule type" value="Genomic_DNA"/>
</dbReference>
<dbReference type="InterPro" id="IPR005119">
    <property type="entry name" value="LysR_subst-bd"/>
</dbReference>
<keyword evidence="3" id="KW-0238">DNA-binding</keyword>
<comment type="similarity">
    <text evidence="1">Belongs to the LysR transcriptional regulatory family.</text>
</comment>
<dbReference type="Gene3D" id="1.10.10.10">
    <property type="entry name" value="Winged helix-like DNA-binding domain superfamily/Winged helix DNA-binding domain"/>
    <property type="match status" value="1"/>
</dbReference>
<keyword evidence="7" id="KW-1185">Reference proteome</keyword>